<keyword evidence="6 7" id="KW-0804">Transcription</keyword>
<gene>
    <name evidence="7 9" type="primary">mraZ</name>
    <name evidence="9" type="ORF">M1R53_05370</name>
</gene>
<keyword evidence="4 7" id="KW-0805">Transcription regulation</keyword>
<dbReference type="AlphaFoldDB" id="A0A9E7ITQ2"/>
<dbReference type="Pfam" id="PF02381">
    <property type="entry name" value="MraZ"/>
    <property type="match status" value="2"/>
</dbReference>
<evidence type="ECO:0000256" key="1">
    <source>
        <dbReference type="ARBA" id="ARBA00013860"/>
    </source>
</evidence>
<dbReference type="SUPFAM" id="SSF89447">
    <property type="entry name" value="AbrB/MazE/MraZ-like"/>
    <property type="match status" value="1"/>
</dbReference>
<dbReference type="GO" id="GO:2000143">
    <property type="term" value="P:negative regulation of DNA-templated transcription initiation"/>
    <property type="evidence" value="ECO:0007669"/>
    <property type="project" value="TreeGrafter"/>
</dbReference>
<feature type="domain" description="SpoVT-AbrB" evidence="8">
    <location>
        <begin position="5"/>
        <end position="47"/>
    </location>
</feature>
<dbReference type="InterPro" id="IPR038619">
    <property type="entry name" value="MraZ_sf"/>
</dbReference>
<dbReference type="GO" id="GO:0003700">
    <property type="term" value="F:DNA-binding transcription factor activity"/>
    <property type="evidence" value="ECO:0007669"/>
    <property type="project" value="UniProtKB-UniRule"/>
</dbReference>
<dbReference type="GO" id="GO:0005737">
    <property type="term" value="C:cytoplasm"/>
    <property type="evidence" value="ECO:0007669"/>
    <property type="project" value="UniProtKB-UniRule"/>
</dbReference>
<dbReference type="PROSITE" id="PS51740">
    <property type="entry name" value="SPOVT_ABRB"/>
    <property type="match status" value="2"/>
</dbReference>
<evidence type="ECO:0000256" key="2">
    <source>
        <dbReference type="ARBA" id="ARBA00022490"/>
    </source>
</evidence>
<dbReference type="GO" id="GO:0009295">
    <property type="term" value="C:nucleoid"/>
    <property type="evidence" value="ECO:0007669"/>
    <property type="project" value="UniProtKB-SubCell"/>
</dbReference>
<feature type="domain" description="SpoVT-AbrB" evidence="8">
    <location>
        <begin position="76"/>
        <end position="119"/>
    </location>
</feature>
<dbReference type="CDD" id="cd16320">
    <property type="entry name" value="MraZ_N"/>
    <property type="match status" value="1"/>
</dbReference>
<dbReference type="PANTHER" id="PTHR34701">
    <property type="entry name" value="TRANSCRIPTIONAL REGULATOR MRAZ"/>
    <property type="match status" value="1"/>
</dbReference>
<evidence type="ECO:0000256" key="6">
    <source>
        <dbReference type="ARBA" id="ARBA00023163"/>
    </source>
</evidence>
<dbReference type="EMBL" id="CP096649">
    <property type="protein sequence ID" value="UQK58672.1"/>
    <property type="molecule type" value="Genomic_DNA"/>
</dbReference>
<evidence type="ECO:0000313" key="10">
    <source>
        <dbReference type="Proteomes" id="UP000831151"/>
    </source>
</evidence>
<dbReference type="PANTHER" id="PTHR34701:SF1">
    <property type="entry name" value="TRANSCRIPTIONAL REGULATOR MRAZ"/>
    <property type="match status" value="1"/>
</dbReference>
<evidence type="ECO:0000256" key="4">
    <source>
        <dbReference type="ARBA" id="ARBA00023015"/>
    </source>
</evidence>
<organism evidence="9 10">
    <name type="scientific">Fenollaria massiliensis</name>
    <dbReference type="NCBI Taxonomy" id="938288"/>
    <lineage>
        <taxon>Bacteria</taxon>
        <taxon>Bacillati</taxon>
        <taxon>Bacillota</taxon>
        <taxon>Clostridia</taxon>
        <taxon>Eubacteriales</taxon>
        <taxon>Fenollaria</taxon>
    </lineage>
</organism>
<proteinExistence type="inferred from homology"/>
<comment type="subcellular location">
    <subcellularLocation>
        <location evidence="7">Cytoplasm</location>
        <location evidence="7">Nucleoid</location>
    </subcellularLocation>
</comment>
<dbReference type="HAMAP" id="MF_01008">
    <property type="entry name" value="MraZ"/>
    <property type="match status" value="1"/>
</dbReference>
<dbReference type="InterPro" id="IPR037914">
    <property type="entry name" value="SpoVT-AbrB_sf"/>
</dbReference>
<dbReference type="CDD" id="cd16321">
    <property type="entry name" value="MraZ_C"/>
    <property type="match status" value="1"/>
</dbReference>
<keyword evidence="2 7" id="KW-0963">Cytoplasm</keyword>
<dbReference type="InterPro" id="IPR003444">
    <property type="entry name" value="MraZ"/>
</dbReference>
<keyword evidence="10" id="KW-1185">Reference proteome</keyword>
<keyword evidence="5 7" id="KW-0238">DNA-binding</keyword>
<dbReference type="RefSeq" id="WP_019213809.1">
    <property type="nucleotide sequence ID" value="NZ_CP096649.1"/>
</dbReference>
<name>A0A9E7ITQ2_9FIRM</name>
<evidence type="ECO:0000256" key="3">
    <source>
        <dbReference type="ARBA" id="ARBA00022737"/>
    </source>
</evidence>
<dbReference type="InterPro" id="IPR035642">
    <property type="entry name" value="MraZ_N"/>
</dbReference>
<dbReference type="GO" id="GO:0000976">
    <property type="term" value="F:transcription cis-regulatory region binding"/>
    <property type="evidence" value="ECO:0007669"/>
    <property type="project" value="TreeGrafter"/>
</dbReference>
<dbReference type="KEGG" id="fms:M1R53_05370"/>
<dbReference type="InterPro" id="IPR020603">
    <property type="entry name" value="MraZ_dom"/>
</dbReference>
<accession>A0A9E7ITQ2</accession>
<keyword evidence="3" id="KW-0677">Repeat</keyword>
<evidence type="ECO:0000256" key="7">
    <source>
        <dbReference type="HAMAP-Rule" id="MF_01008"/>
    </source>
</evidence>
<comment type="subunit">
    <text evidence="7">Forms oligomers.</text>
</comment>
<evidence type="ECO:0000256" key="5">
    <source>
        <dbReference type="ARBA" id="ARBA00023125"/>
    </source>
</evidence>
<comment type="similarity">
    <text evidence="7">Belongs to the MraZ family.</text>
</comment>
<dbReference type="Proteomes" id="UP000831151">
    <property type="component" value="Chromosome"/>
</dbReference>
<protein>
    <recommendedName>
        <fullName evidence="1 7">Transcriptional regulator MraZ</fullName>
    </recommendedName>
</protein>
<evidence type="ECO:0000259" key="8">
    <source>
        <dbReference type="PROSITE" id="PS51740"/>
    </source>
</evidence>
<evidence type="ECO:0000313" key="9">
    <source>
        <dbReference type="EMBL" id="UQK58672.1"/>
    </source>
</evidence>
<dbReference type="InterPro" id="IPR035644">
    <property type="entry name" value="MraZ_C"/>
</dbReference>
<sequence length="140" mass="16764">MFMGLFKHSIDSNGRVIIPSKMRDELGKDFIITRGYDRCIYVYNRETYEKKLEQFDDLPDTVLENRKFEREMFLYMNEANMDKNGRVMLPEMLRDMMDIKGDVYIIGVRKRIEIWDTEVYKNYKATVAPLEELANNIKRA</sequence>
<dbReference type="Gene3D" id="3.40.1550.20">
    <property type="entry name" value="Transcriptional regulator MraZ domain"/>
    <property type="match status" value="1"/>
</dbReference>
<reference evidence="9" key="1">
    <citation type="submission" date="2022-04" db="EMBL/GenBank/DDBJ databases">
        <title>Complete genome sequences of Ezakiella coagulans and Fenollaria massiliensis.</title>
        <authorList>
            <person name="France M.T."/>
            <person name="Clifford J."/>
            <person name="Narina S."/>
            <person name="Rutt L."/>
            <person name="Ravel J."/>
        </authorList>
    </citation>
    <scope>NUCLEOTIDE SEQUENCE</scope>
    <source>
        <strain evidence="9">C0061C2</strain>
    </source>
</reference>
<dbReference type="InterPro" id="IPR007159">
    <property type="entry name" value="SpoVT-AbrB_dom"/>
</dbReference>
<dbReference type="NCBIfam" id="TIGR00242">
    <property type="entry name" value="division/cell wall cluster transcriptional repressor MraZ"/>
    <property type="match status" value="1"/>
</dbReference>